<reference evidence="2 3" key="1">
    <citation type="submission" date="2023-07" db="EMBL/GenBank/DDBJ databases">
        <authorList>
            <person name="Girao M."/>
            <person name="Carvalho M.F."/>
        </authorList>
    </citation>
    <scope>NUCLEOTIDE SEQUENCE [LARGE SCALE GENOMIC DNA]</scope>
    <source>
        <strain evidence="2 3">66/93</strain>
    </source>
</reference>
<dbReference type="EMBL" id="JAUUCC010000017">
    <property type="protein sequence ID" value="MEE2050582.1"/>
    <property type="molecule type" value="Genomic_DNA"/>
</dbReference>
<evidence type="ECO:0000313" key="3">
    <source>
        <dbReference type="Proteomes" id="UP001348641"/>
    </source>
</evidence>
<proteinExistence type="predicted"/>
<dbReference type="Gene3D" id="1.10.443.10">
    <property type="entry name" value="Intergrase catalytic core"/>
    <property type="match status" value="1"/>
</dbReference>
<gene>
    <name evidence="2" type="ORF">Q8A49_08735</name>
</gene>
<keyword evidence="1" id="KW-0233">DNA recombination</keyword>
<name>A0ABU7KMS0_9ACTN</name>
<dbReference type="InterPro" id="IPR013762">
    <property type="entry name" value="Integrase-like_cat_sf"/>
</dbReference>
<dbReference type="RefSeq" id="WP_330157784.1">
    <property type="nucleotide sequence ID" value="NZ_BAAAJA010000072.1"/>
</dbReference>
<evidence type="ECO:0000256" key="1">
    <source>
        <dbReference type="ARBA" id="ARBA00023172"/>
    </source>
</evidence>
<accession>A0ABU7KMS0</accession>
<dbReference type="Proteomes" id="UP001348641">
    <property type="component" value="Unassembled WGS sequence"/>
</dbReference>
<organism evidence="2 3">
    <name type="scientific">Nocardiopsis tropica</name>
    <dbReference type="NCBI Taxonomy" id="109330"/>
    <lineage>
        <taxon>Bacteria</taxon>
        <taxon>Bacillati</taxon>
        <taxon>Actinomycetota</taxon>
        <taxon>Actinomycetes</taxon>
        <taxon>Streptosporangiales</taxon>
        <taxon>Nocardiopsidaceae</taxon>
        <taxon>Nocardiopsis</taxon>
    </lineage>
</organism>
<evidence type="ECO:0008006" key="4">
    <source>
        <dbReference type="Google" id="ProtNLM"/>
    </source>
</evidence>
<protein>
    <recommendedName>
        <fullName evidence="4">Integrase</fullName>
    </recommendedName>
</protein>
<evidence type="ECO:0000313" key="2">
    <source>
        <dbReference type="EMBL" id="MEE2050582.1"/>
    </source>
</evidence>
<dbReference type="InterPro" id="IPR011010">
    <property type="entry name" value="DNA_brk_join_enz"/>
</dbReference>
<dbReference type="SUPFAM" id="SSF56349">
    <property type="entry name" value="DNA breaking-rejoining enzymes"/>
    <property type="match status" value="1"/>
</dbReference>
<sequence length="54" mass="5839">MSLTLAAGEDMKIISETCGHSSYAFTADVYTNVMPYDDHQVAEAVFALLGREPA</sequence>
<comment type="caution">
    <text evidence="2">The sequence shown here is derived from an EMBL/GenBank/DDBJ whole genome shotgun (WGS) entry which is preliminary data.</text>
</comment>